<evidence type="ECO:0000313" key="9">
    <source>
        <dbReference type="Proteomes" id="UP000319576"/>
    </source>
</evidence>
<reference evidence="8 9" key="1">
    <citation type="submission" date="2019-02" db="EMBL/GenBank/DDBJ databases">
        <title>Deep-cultivation of Planctomycetes and their phenomic and genomic characterization uncovers novel biology.</title>
        <authorList>
            <person name="Wiegand S."/>
            <person name="Jogler M."/>
            <person name="Boedeker C."/>
            <person name="Pinto D."/>
            <person name="Vollmers J."/>
            <person name="Rivas-Marin E."/>
            <person name="Kohn T."/>
            <person name="Peeters S.H."/>
            <person name="Heuer A."/>
            <person name="Rast P."/>
            <person name="Oberbeckmann S."/>
            <person name="Bunk B."/>
            <person name="Jeske O."/>
            <person name="Meyerdierks A."/>
            <person name="Storesund J.E."/>
            <person name="Kallscheuer N."/>
            <person name="Luecker S."/>
            <person name="Lage O.M."/>
            <person name="Pohl T."/>
            <person name="Merkel B.J."/>
            <person name="Hornburger P."/>
            <person name="Mueller R.-W."/>
            <person name="Bruemmer F."/>
            <person name="Labrenz M."/>
            <person name="Spormann A.M."/>
            <person name="Op den Camp H."/>
            <person name="Overmann J."/>
            <person name="Amann R."/>
            <person name="Jetten M.S.M."/>
            <person name="Mascher T."/>
            <person name="Medema M.H."/>
            <person name="Devos D.P."/>
            <person name="Kaster A.-K."/>
            <person name="Ovreas L."/>
            <person name="Rohde M."/>
            <person name="Galperin M.Y."/>
            <person name="Jogler C."/>
        </authorList>
    </citation>
    <scope>NUCLEOTIDE SEQUENCE [LARGE SCALE GENOMIC DNA]</scope>
    <source>
        <strain evidence="8 9">ETA_A1</strain>
    </source>
</reference>
<accession>A0A517XML1</accession>
<dbReference type="SUPFAM" id="SSF55424">
    <property type="entry name" value="FAD/NAD-linked reductases, dimerisation (C-terminal) domain"/>
    <property type="match status" value="1"/>
</dbReference>
<sequence>MKLVIVGGVAGGASAAARARRLSEDAEVVVFERGPDVSFANCGLPYYVGGEIATRDKLLVVTPDRLRERFRLDVRTRSSVEAIDRARKVVRVRDLATGREYEEGYDKLILAPGAAPVRPPLPGIDLPGVFTLRTLQDVDRIKARLDAGVARAVLLGGGFISLELAENLARRGVATTVVEKNDQPLTPFDPEMTTPVVAALAANGVTLRLGDTAEAVESAADGLCVRLKSGLSLPARLVVFGVGVRPENALAVGAGLAVGPRGGVRVNEHMQTSDPDVYAVGDAVEVTDFVTGEPAQVPLAGPANRQGRIAADHALGRPAARYRGTQGTAIVRVFDTVAAITGASEKVLRRAGRAYRKVYVHPAHHAGYYPGAEGMTLKLLFDPAGGKLLGAQAVGGAGVDKRIDVLAVAIQAGLTVFDLEEAELAYAPQFGSAKDPVNMAGFVAAGLLRGDHPQVDAEAALGGYFLLDVRTPAEFAAGHIPGAVNVPVDELRGRLAELPRDRPVAAYCQVGQRGYLATRVLLQAGFRAANVGGGFATYRLHHPGRESSH</sequence>
<dbReference type="EMBL" id="CP036273">
    <property type="protein sequence ID" value="QDU18722.1"/>
    <property type="molecule type" value="Genomic_DNA"/>
</dbReference>
<keyword evidence="9" id="KW-1185">Reference proteome</keyword>
<dbReference type="SMART" id="SM00450">
    <property type="entry name" value="RHOD"/>
    <property type="match status" value="1"/>
</dbReference>
<proteinExistence type="inferred from homology"/>
<dbReference type="SUPFAM" id="SSF51905">
    <property type="entry name" value="FAD/NAD(P)-binding domain"/>
    <property type="match status" value="1"/>
</dbReference>
<dbReference type="InterPro" id="IPR004099">
    <property type="entry name" value="Pyr_nucl-diS_OxRdtase_dimer"/>
</dbReference>
<dbReference type="KEGG" id="uli:ETAA1_06150"/>
<dbReference type="Pfam" id="PF07992">
    <property type="entry name" value="Pyr_redox_2"/>
    <property type="match status" value="1"/>
</dbReference>
<dbReference type="PROSITE" id="PS00380">
    <property type="entry name" value="RHODANESE_1"/>
    <property type="match status" value="1"/>
</dbReference>
<dbReference type="InterPro" id="IPR001307">
    <property type="entry name" value="Thiosulphate_STrfase_CS"/>
</dbReference>
<feature type="domain" description="Rhodanese" evidence="7">
    <location>
        <begin position="460"/>
        <end position="547"/>
    </location>
</feature>
<dbReference type="OrthoDB" id="9802028at2"/>
<dbReference type="SUPFAM" id="SSF52821">
    <property type="entry name" value="Rhodanese/Cell cycle control phosphatase"/>
    <property type="match status" value="1"/>
</dbReference>
<dbReference type="Gene3D" id="3.40.250.10">
    <property type="entry name" value="Rhodanese-like domain"/>
    <property type="match status" value="1"/>
</dbReference>
<dbReference type="Pfam" id="PF00581">
    <property type="entry name" value="Rhodanese"/>
    <property type="match status" value="1"/>
</dbReference>
<comment type="cofactor">
    <cofactor evidence="1">
        <name>FAD</name>
        <dbReference type="ChEBI" id="CHEBI:57692"/>
    </cofactor>
</comment>
<dbReference type="Pfam" id="PF02852">
    <property type="entry name" value="Pyr_redox_dim"/>
    <property type="match status" value="1"/>
</dbReference>
<dbReference type="PANTHER" id="PTHR43429:SF1">
    <property type="entry name" value="NAD(P)H SULFUR OXIDOREDUCTASE (COA-DEPENDENT)"/>
    <property type="match status" value="1"/>
</dbReference>
<dbReference type="PROSITE" id="PS50206">
    <property type="entry name" value="RHODANESE_3"/>
    <property type="match status" value="1"/>
</dbReference>
<gene>
    <name evidence="8" type="primary">cdr_1</name>
    <name evidence="8" type="ORF">ETAA1_06150</name>
</gene>
<evidence type="ECO:0000259" key="7">
    <source>
        <dbReference type="PROSITE" id="PS50206"/>
    </source>
</evidence>
<dbReference type="PANTHER" id="PTHR43429">
    <property type="entry name" value="PYRIDINE NUCLEOTIDE-DISULFIDE OXIDOREDUCTASE DOMAIN-CONTAINING"/>
    <property type="match status" value="1"/>
</dbReference>
<protein>
    <submittedName>
        <fullName evidence="8">Coenzyme A disulfide reductase</fullName>
        <ecNumber evidence="8">1.8.1.14</ecNumber>
    </submittedName>
</protein>
<dbReference type="GO" id="GO:0050451">
    <property type="term" value="F:CoA-disulfide reductase (NADPH) activity"/>
    <property type="evidence" value="ECO:0007669"/>
    <property type="project" value="UniProtKB-EC"/>
</dbReference>
<dbReference type="InterPro" id="IPR023753">
    <property type="entry name" value="FAD/NAD-binding_dom"/>
</dbReference>
<dbReference type="RefSeq" id="WP_145234196.1">
    <property type="nucleotide sequence ID" value="NZ_CP036273.1"/>
</dbReference>
<dbReference type="PRINTS" id="PR00368">
    <property type="entry name" value="FADPNR"/>
</dbReference>
<dbReference type="InterPro" id="IPR050260">
    <property type="entry name" value="FAD-bd_OxRdtase"/>
</dbReference>
<evidence type="ECO:0000256" key="5">
    <source>
        <dbReference type="ARBA" id="ARBA00023002"/>
    </source>
</evidence>
<dbReference type="InterPro" id="IPR036873">
    <property type="entry name" value="Rhodanese-like_dom_sf"/>
</dbReference>
<evidence type="ECO:0000256" key="4">
    <source>
        <dbReference type="ARBA" id="ARBA00022827"/>
    </source>
</evidence>
<keyword evidence="6" id="KW-0676">Redox-active center</keyword>
<dbReference type="AlphaFoldDB" id="A0A517XML1"/>
<dbReference type="GO" id="GO:0004792">
    <property type="term" value="F:thiosulfate-cyanide sulfurtransferase activity"/>
    <property type="evidence" value="ECO:0007669"/>
    <property type="project" value="InterPro"/>
</dbReference>
<dbReference type="InterPro" id="IPR036188">
    <property type="entry name" value="FAD/NAD-bd_sf"/>
</dbReference>
<dbReference type="Gene3D" id="3.50.50.60">
    <property type="entry name" value="FAD/NAD(P)-binding domain"/>
    <property type="match status" value="2"/>
</dbReference>
<keyword evidence="3" id="KW-0285">Flavoprotein</keyword>
<evidence type="ECO:0000256" key="6">
    <source>
        <dbReference type="ARBA" id="ARBA00023284"/>
    </source>
</evidence>
<keyword evidence="4" id="KW-0274">FAD</keyword>
<keyword evidence="5 8" id="KW-0560">Oxidoreductase</keyword>
<dbReference type="InterPro" id="IPR001763">
    <property type="entry name" value="Rhodanese-like_dom"/>
</dbReference>
<evidence type="ECO:0000256" key="1">
    <source>
        <dbReference type="ARBA" id="ARBA00001974"/>
    </source>
</evidence>
<evidence type="ECO:0000256" key="3">
    <source>
        <dbReference type="ARBA" id="ARBA00022630"/>
    </source>
</evidence>
<dbReference type="PRINTS" id="PR00411">
    <property type="entry name" value="PNDRDTASEI"/>
</dbReference>
<organism evidence="8 9">
    <name type="scientific">Urbifossiella limnaea</name>
    <dbReference type="NCBI Taxonomy" id="2528023"/>
    <lineage>
        <taxon>Bacteria</taxon>
        <taxon>Pseudomonadati</taxon>
        <taxon>Planctomycetota</taxon>
        <taxon>Planctomycetia</taxon>
        <taxon>Gemmatales</taxon>
        <taxon>Gemmataceae</taxon>
        <taxon>Urbifossiella</taxon>
    </lineage>
</organism>
<dbReference type="InterPro" id="IPR016156">
    <property type="entry name" value="FAD/NAD-linked_Rdtase_dimer_sf"/>
</dbReference>
<dbReference type="Proteomes" id="UP000319576">
    <property type="component" value="Chromosome"/>
</dbReference>
<name>A0A517XML1_9BACT</name>
<dbReference type="EC" id="1.8.1.14" evidence="8"/>
<comment type="similarity">
    <text evidence="2">Belongs to the class-III pyridine nucleotide-disulfide oxidoreductase family.</text>
</comment>
<evidence type="ECO:0000313" key="8">
    <source>
        <dbReference type="EMBL" id="QDU18722.1"/>
    </source>
</evidence>
<evidence type="ECO:0000256" key="2">
    <source>
        <dbReference type="ARBA" id="ARBA00009130"/>
    </source>
</evidence>